<comment type="caution">
    <text evidence="1">The sequence shown here is derived from an EMBL/GenBank/DDBJ whole genome shotgun (WGS) entry which is preliminary data.</text>
</comment>
<dbReference type="OrthoDB" id="9779797at2"/>
<dbReference type="AlphaFoldDB" id="A0A4Y9EPR6"/>
<organism evidence="1 2">
    <name type="scientific">Glacieibacterium arshaanense</name>
    <dbReference type="NCBI Taxonomy" id="2511025"/>
    <lineage>
        <taxon>Bacteria</taxon>
        <taxon>Pseudomonadati</taxon>
        <taxon>Pseudomonadota</taxon>
        <taxon>Alphaproteobacteria</taxon>
        <taxon>Sphingomonadales</taxon>
        <taxon>Sphingosinicellaceae</taxon>
        <taxon>Glacieibacterium</taxon>
    </lineage>
</organism>
<proteinExistence type="predicted"/>
<evidence type="ECO:0000313" key="1">
    <source>
        <dbReference type="EMBL" id="TFU05601.1"/>
    </source>
</evidence>
<dbReference type="Proteomes" id="UP000297737">
    <property type="component" value="Unassembled WGS sequence"/>
</dbReference>
<dbReference type="InterPro" id="IPR021365">
    <property type="entry name" value="DUF2891"/>
</dbReference>
<sequence>MRLTPDLASRIANIALAHTVREFPHKLDHVWNGAGDGTRPSAQHPIFYGSFDWHSCVHGYWLLLRLLRLFPDLPEAPAIRARADDVFTAAKVAGELAYLARPNSGGFERPYGWAWLLALHGEAALHDAAWGAALEPLARAFAARFTAFLPVQTYAIRNGSHANTAFALVLAHDWAAEHDAPLAALISRRARDWYGTDRDAQGWEPGGDDFLSPVLTEALLMQRVLPAADFAVWYSAFLPRLAQHQPPALFTPATVSDRSDGKIAHLDGLNLSRAWAWKALGHGDLAQIHLDAGLPHIAGDYAGEHWLATYAMLALEG</sequence>
<dbReference type="Pfam" id="PF11199">
    <property type="entry name" value="DUF2891"/>
    <property type="match status" value="1"/>
</dbReference>
<name>A0A4Y9EPR6_9SPHN</name>
<evidence type="ECO:0000313" key="2">
    <source>
        <dbReference type="Proteomes" id="UP000297737"/>
    </source>
</evidence>
<keyword evidence="2" id="KW-1185">Reference proteome</keyword>
<gene>
    <name evidence="1" type="ORF">EUV02_00760</name>
</gene>
<accession>A0A4Y9EPR6</accession>
<protein>
    <submittedName>
        <fullName evidence="1">DUF2891 domain-containing protein</fullName>
    </submittedName>
</protein>
<dbReference type="EMBL" id="SIHO01000001">
    <property type="protein sequence ID" value="TFU05601.1"/>
    <property type="molecule type" value="Genomic_DNA"/>
</dbReference>
<dbReference type="RefSeq" id="WP_135244326.1">
    <property type="nucleotide sequence ID" value="NZ_SIHO01000001.1"/>
</dbReference>
<reference evidence="1 2" key="1">
    <citation type="submission" date="2019-02" db="EMBL/GenBank/DDBJ databases">
        <title>Polymorphobacter sp. isolated from the lake at the Tibet of China.</title>
        <authorList>
            <person name="Li A."/>
        </authorList>
    </citation>
    <scope>NUCLEOTIDE SEQUENCE [LARGE SCALE GENOMIC DNA]</scope>
    <source>
        <strain evidence="1 2">DJ1R-1</strain>
    </source>
</reference>